<keyword evidence="3" id="KW-1185">Reference proteome</keyword>
<dbReference type="OrthoDB" id="6132709at2759"/>
<gene>
    <name evidence="2" type="ORF">MCOR_46009</name>
</gene>
<feature type="transmembrane region" description="Helical" evidence="1">
    <location>
        <begin position="86"/>
        <end position="110"/>
    </location>
</feature>
<dbReference type="AlphaFoldDB" id="A0A6J8E0G7"/>
<dbReference type="Proteomes" id="UP000507470">
    <property type="component" value="Unassembled WGS sequence"/>
</dbReference>
<keyword evidence="1" id="KW-0812">Transmembrane</keyword>
<protein>
    <submittedName>
        <fullName evidence="2">Uncharacterized protein</fullName>
    </submittedName>
</protein>
<evidence type="ECO:0000313" key="2">
    <source>
        <dbReference type="EMBL" id="CAC5413065.1"/>
    </source>
</evidence>
<evidence type="ECO:0000313" key="3">
    <source>
        <dbReference type="Proteomes" id="UP000507470"/>
    </source>
</evidence>
<keyword evidence="1" id="KW-0472">Membrane</keyword>
<accession>A0A6J8E0G7</accession>
<feature type="transmembrane region" description="Helical" evidence="1">
    <location>
        <begin position="12"/>
        <end position="35"/>
    </location>
</feature>
<evidence type="ECO:0000256" key="1">
    <source>
        <dbReference type="SAM" id="Phobius"/>
    </source>
</evidence>
<reference evidence="2 3" key="1">
    <citation type="submission" date="2020-06" db="EMBL/GenBank/DDBJ databases">
        <authorList>
            <person name="Li R."/>
            <person name="Bekaert M."/>
        </authorList>
    </citation>
    <scope>NUCLEOTIDE SEQUENCE [LARGE SCALE GENOMIC DNA]</scope>
    <source>
        <strain evidence="3">wild</strain>
    </source>
</reference>
<proteinExistence type="predicted"/>
<sequence length="157" mass="18068">MSGCKLLERHFAYILFDLILFEYTFAGEVCAYTYMDSNRERFAHRYCTTGCCGSYGGFVCCIKDTYYKYFRDERRQPADKSLSIEAIAAIVTGSIVGLLVFIGIGVVLYIDYTRRIIWFKPEASPVEKDTKSTKELLVVDENQDERNGNRYIETHGL</sequence>
<keyword evidence="1" id="KW-1133">Transmembrane helix</keyword>
<name>A0A6J8E0G7_MYTCO</name>
<organism evidence="2 3">
    <name type="scientific">Mytilus coruscus</name>
    <name type="common">Sea mussel</name>
    <dbReference type="NCBI Taxonomy" id="42192"/>
    <lineage>
        <taxon>Eukaryota</taxon>
        <taxon>Metazoa</taxon>
        <taxon>Spiralia</taxon>
        <taxon>Lophotrochozoa</taxon>
        <taxon>Mollusca</taxon>
        <taxon>Bivalvia</taxon>
        <taxon>Autobranchia</taxon>
        <taxon>Pteriomorphia</taxon>
        <taxon>Mytilida</taxon>
        <taxon>Mytiloidea</taxon>
        <taxon>Mytilidae</taxon>
        <taxon>Mytilinae</taxon>
        <taxon>Mytilus</taxon>
    </lineage>
</organism>
<dbReference type="EMBL" id="CACVKT020008119">
    <property type="protein sequence ID" value="CAC5413065.1"/>
    <property type="molecule type" value="Genomic_DNA"/>
</dbReference>